<dbReference type="InterPro" id="IPR017853">
    <property type="entry name" value="GH"/>
</dbReference>
<feature type="domain" description="Fibronectin type III-like" evidence="8">
    <location>
        <begin position="660"/>
        <end position="730"/>
    </location>
</feature>
<dbReference type="InterPro" id="IPR002772">
    <property type="entry name" value="Glyco_hydro_3_C"/>
</dbReference>
<dbReference type="InterPro" id="IPR019800">
    <property type="entry name" value="Glyco_hydro_3_AS"/>
</dbReference>
<dbReference type="FunFam" id="3.20.20.300:FF:000005">
    <property type="entry name" value="Periplasmic beta-glucosidase"/>
    <property type="match status" value="1"/>
</dbReference>
<dbReference type="Gene3D" id="2.60.40.10">
    <property type="entry name" value="Immunoglobulins"/>
    <property type="match status" value="1"/>
</dbReference>
<dbReference type="PROSITE" id="PS00775">
    <property type="entry name" value="GLYCOSYL_HYDROL_F3"/>
    <property type="match status" value="1"/>
</dbReference>
<dbReference type="SUPFAM" id="SSF52279">
    <property type="entry name" value="Beta-D-glucan exohydrolase, C-terminal domain"/>
    <property type="match status" value="1"/>
</dbReference>
<evidence type="ECO:0000256" key="7">
    <source>
        <dbReference type="RuleBase" id="RU361161"/>
    </source>
</evidence>
<dbReference type="EC" id="3.2.1.21" evidence="3"/>
<dbReference type="InterPro" id="IPR036962">
    <property type="entry name" value="Glyco_hydro_3_N_sf"/>
</dbReference>
<keyword evidence="10" id="KW-1185">Reference proteome</keyword>
<dbReference type="AlphaFoldDB" id="A0A179DFD8"/>
<gene>
    <name evidence="9" type="ORF">A5893_09315</name>
</gene>
<dbReference type="Pfam" id="PF01915">
    <property type="entry name" value="Glyco_hydro_3_C"/>
    <property type="match status" value="1"/>
</dbReference>
<dbReference type="PRINTS" id="PR00133">
    <property type="entry name" value="GLHYDRLASE3"/>
</dbReference>
<dbReference type="Gene3D" id="3.40.50.1700">
    <property type="entry name" value="Glycoside hydrolase family 3 C-terminal domain"/>
    <property type="match status" value="1"/>
</dbReference>
<dbReference type="EMBL" id="LWHJ01000027">
    <property type="protein sequence ID" value="OAQ39767.1"/>
    <property type="molecule type" value="Genomic_DNA"/>
</dbReference>
<dbReference type="InterPro" id="IPR026891">
    <property type="entry name" value="Fn3-like"/>
</dbReference>
<keyword evidence="6 7" id="KW-0326">Glycosidase</keyword>
<evidence type="ECO:0000313" key="9">
    <source>
        <dbReference type="EMBL" id="OAQ39767.1"/>
    </source>
</evidence>
<dbReference type="InterPro" id="IPR036881">
    <property type="entry name" value="Glyco_hydro_3_C_sf"/>
</dbReference>
<dbReference type="RefSeq" id="WP_068822383.1">
    <property type="nucleotide sequence ID" value="NZ_LWHJ01000027.1"/>
</dbReference>
<evidence type="ECO:0000256" key="5">
    <source>
        <dbReference type="ARBA" id="ARBA00022801"/>
    </source>
</evidence>
<dbReference type="SMART" id="SM01217">
    <property type="entry name" value="Fn3_like"/>
    <property type="match status" value="1"/>
</dbReference>
<reference evidence="9 10" key="1">
    <citation type="submission" date="2016-04" db="EMBL/GenBank/DDBJ databases">
        <authorList>
            <person name="Evans L.H."/>
            <person name="Alamgir A."/>
            <person name="Owens N."/>
            <person name="Weber N.D."/>
            <person name="Virtaneva K."/>
            <person name="Barbian K."/>
            <person name="Babar A."/>
            <person name="Rosenke K."/>
        </authorList>
    </citation>
    <scope>NUCLEOTIDE SEQUENCE [LARGE SCALE GENOMIC DNA]</scope>
    <source>
        <strain evidence="9 10">CCM 8644</strain>
    </source>
</reference>
<comment type="catalytic activity">
    <reaction evidence="1">
        <text>Hydrolysis of terminal, non-reducing beta-D-glucosyl residues with release of beta-D-glucose.</text>
        <dbReference type="EC" id="3.2.1.21"/>
    </reaction>
</comment>
<name>A0A179DFD8_9SPHI</name>
<dbReference type="Gene3D" id="3.20.20.300">
    <property type="entry name" value="Glycoside hydrolase, family 3, N-terminal domain"/>
    <property type="match status" value="1"/>
</dbReference>
<dbReference type="Proteomes" id="UP000078459">
    <property type="component" value="Unassembled WGS sequence"/>
</dbReference>
<evidence type="ECO:0000256" key="1">
    <source>
        <dbReference type="ARBA" id="ARBA00000448"/>
    </source>
</evidence>
<keyword evidence="5 7" id="KW-0378">Hydrolase</keyword>
<dbReference type="PANTHER" id="PTHR30620:SF16">
    <property type="entry name" value="LYSOSOMAL BETA GLUCOSIDASE"/>
    <property type="match status" value="1"/>
</dbReference>
<evidence type="ECO:0000256" key="3">
    <source>
        <dbReference type="ARBA" id="ARBA00012744"/>
    </source>
</evidence>
<evidence type="ECO:0000256" key="6">
    <source>
        <dbReference type="ARBA" id="ARBA00023295"/>
    </source>
</evidence>
<dbReference type="Pfam" id="PF14310">
    <property type="entry name" value="Fn3-like"/>
    <property type="match status" value="1"/>
</dbReference>
<dbReference type="PANTHER" id="PTHR30620">
    <property type="entry name" value="PERIPLASMIC BETA-GLUCOSIDASE-RELATED"/>
    <property type="match status" value="1"/>
</dbReference>
<comment type="caution">
    <text evidence="9">The sequence shown here is derived from an EMBL/GenBank/DDBJ whole genome shotgun (WGS) entry which is preliminary data.</text>
</comment>
<dbReference type="STRING" id="1826909.A5893_09315"/>
<dbReference type="InterPro" id="IPR001764">
    <property type="entry name" value="Glyco_hydro_3_N"/>
</dbReference>
<sequence>MTYYQLKWLRSYLVLAILFFIQIIPSTAQQTLYKEKNAIVEVRITDLLKRMTLKEKILQLNQYTLGINNNSNNIGEEVKSLPPEIGSLIYFSNDPLLRNQIQKKAMEQSRLGIPILFGFDVIHGFRTVYPISLAQACSWNPKLVEQLCAVAAKESKLSGIDWTFSPMIDVARDARWGRVSEGYGEDTYANSVFGVASVKGYQGKNLSDQFSIAACLKHYVGYGESEGGRDYHYSDISSQALWEAYLPPYKACVDAGAATLMSAFNDISGTPATANRYLLTDILKKKWAHDGFVVSDWNAIEQLIDQGVAKDRKEAGLKAFKAGVEMDMKDNIYFEFMEELVKENKVSIAMIDDAVSRVLRVKFRLGLFDKPYTATTDEKARYLKKEDVELAKKMAAESMVLLKNKQILPLRKETKIALIGPMAKDKTNLLGSWSFNGRDADVESLYEGLKKEFNEPSQIIYAKGCDFDKDDESGFEEALATAKKAEVIVLCLGEKKTWSGENASRSTISLPAIQEKLIMELKKLGKPVILVLSNGRPLELQRIEPLADAILEIWQPGIAGGSAFAGIISGRINPSGKLAITFPLTTGQIPIYYNMRQSARPDQGKYQDISTESLYWFGHGLSYTNYNYESLTVSKTKFTAKEKIKVSVTVSNIGKMDGEETVLWYISDPVASISRPIKELKYFEKKAIKLGEKVIYQFEIDPIKDLSYSDANGNRILEEGDFYIYAGDKKLKIELIK</sequence>
<dbReference type="GO" id="GO:0009251">
    <property type="term" value="P:glucan catabolic process"/>
    <property type="evidence" value="ECO:0007669"/>
    <property type="project" value="TreeGrafter"/>
</dbReference>
<evidence type="ECO:0000313" key="10">
    <source>
        <dbReference type="Proteomes" id="UP000078459"/>
    </source>
</evidence>
<evidence type="ECO:0000256" key="2">
    <source>
        <dbReference type="ARBA" id="ARBA00005336"/>
    </source>
</evidence>
<protein>
    <recommendedName>
        <fullName evidence="3">beta-glucosidase</fullName>
        <ecNumber evidence="3">3.2.1.21</ecNumber>
    </recommendedName>
</protein>
<dbReference type="SUPFAM" id="SSF51445">
    <property type="entry name" value="(Trans)glycosidases"/>
    <property type="match status" value="1"/>
</dbReference>
<dbReference type="Pfam" id="PF00933">
    <property type="entry name" value="Glyco_hydro_3"/>
    <property type="match status" value="1"/>
</dbReference>
<comment type="similarity">
    <text evidence="2 7">Belongs to the glycosyl hydrolase 3 family.</text>
</comment>
<dbReference type="InterPro" id="IPR051915">
    <property type="entry name" value="Cellulose_Degrad_GH3"/>
</dbReference>
<dbReference type="GO" id="GO:0008422">
    <property type="term" value="F:beta-glucosidase activity"/>
    <property type="evidence" value="ECO:0007669"/>
    <property type="project" value="UniProtKB-EC"/>
</dbReference>
<dbReference type="InterPro" id="IPR013783">
    <property type="entry name" value="Ig-like_fold"/>
</dbReference>
<accession>A0A179DFD8</accession>
<reference evidence="9 10" key="2">
    <citation type="submission" date="2016-06" db="EMBL/GenBank/DDBJ databases">
        <title>Pedobacter psychrophilus sp. nov., isolated from Antarctic fragmentary rock.</title>
        <authorList>
            <person name="Svec P."/>
        </authorList>
    </citation>
    <scope>NUCLEOTIDE SEQUENCE [LARGE SCALE GENOMIC DNA]</scope>
    <source>
        <strain evidence="9 10">CCM 8644</strain>
    </source>
</reference>
<organism evidence="9 10">
    <name type="scientific">Pedobacter psychrophilus</name>
    <dbReference type="NCBI Taxonomy" id="1826909"/>
    <lineage>
        <taxon>Bacteria</taxon>
        <taxon>Pseudomonadati</taxon>
        <taxon>Bacteroidota</taxon>
        <taxon>Sphingobacteriia</taxon>
        <taxon>Sphingobacteriales</taxon>
        <taxon>Sphingobacteriaceae</taxon>
        <taxon>Pedobacter</taxon>
    </lineage>
</organism>
<keyword evidence="4" id="KW-0732">Signal</keyword>
<proteinExistence type="inferred from homology"/>
<dbReference type="OrthoDB" id="9758670at2"/>
<evidence type="ECO:0000256" key="4">
    <source>
        <dbReference type="ARBA" id="ARBA00022729"/>
    </source>
</evidence>
<evidence type="ECO:0000259" key="8">
    <source>
        <dbReference type="SMART" id="SM01217"/>
    </source>
</evidence>
<dbReference type="NCBIfam" id="NF011678">
    <property type="entry name" value="PRK15098.1"/>
    <property type="match status" value="1"/>
</dbReference>